<evidence type="ECO:0000313" key="2">
    <source>
        <dbReference type="EMBL" id="TNN22134.1"/>
    </source>
</evidence>
<reference evidence="2 3" key="1">
    <citation type="submission" date="2019-03" db="EMBL/GenBank/DDBJ databases">
        <title>First draft genome of Liparis tanakae, snailfish: a comprehensive survey of snailfish specific genes.</title>
        <authorList>
            <person name="Kim W."/>
            <person name="Song I."/>
            <person name="Jeong J.-H."/>
            <person name="Kim D."/>
            <person name="Kim S."/>
            <person name="Ryu S."/>
            <person name="Song J.Y."/>
            <person name="Lee S.K."/>
        </authorList>
    </citation>
    <scope>NUCLEOTIDE SEQUENCE [LARGE SCALE GENOMIC DNA]</scope>
    <source>
        <tissue evidence="2">Muscle</tissue>
    </source>
</reference>
<evidence type="ECO:0000256" key="1">
    <source>
        <dbReference type="SAM" id="MobiDB-lite"/>
    </source>
</evidence>
<comment type="caution">
    <text evidence="2">The sequence shown here is derived from an EMBL/GenBank/DDBJ whole genome shotgun (WGS) entry which is preliminary data.</text>
</comment>
<protein>
    <submittedName>
        <fullName evidence="2">Uncharacterized protein</fullName>
    </submittedName>
</protein>
<sequence>MFFVTLCLIEGANEPRCGRPSDRSSHGSDAGWEGRGGPTLPDCGSFSTISCQGSASG</sequence>
<dbReference type="EMBL" id="SRLO01024073">
    <property type="protein sequence ID" value="TNN22134.1"/>
    <property type="molecule type" value="Genomic_DNA"/>
</dbReference>
<proteinExistence type="predicted"/>
<name>A0A4Z2E053_9TELE</name>
<dbReference type="Proteomes" id="UP000314294">
    <property type="component" value="Unassembled WGS sequence"/>
</dbReference>
<evidence type="ECO:0000313" key="3">
    <source>
        <dbReference type="Proteomes" id="UP000314294"/>
    </source>
</evidence>
<accession>A0A4Z2E053</accession>
<dbReference type="AlphaFoldDB" id="A0A4Z2E053"/>
<keyword evidence="3" id="KW-1185">Reference proteome</keyword>
<feature type="region of interest" description="Disordered" evidence="1">
    <location>
        <begin position="16"/>
        <end position="43"/>
    </location>
</feature>
<organism evidence="2 3">
    <name type="scientific">Liparis tanakae</name>
    <name type="common">Tanaka's snailfish</name>
    <dbReference type="NCBI Taxonomy" id="230148"/>
    <lineage>
        <taxon>Eukaryota</taxon>
        <taxon>Metazoa</taxon>
        <taxon>Chordata</taxon>
        <taxon>Craniata</taxon>
        <taxon>Vertebrata</taxon>
        <taxon>Euteleostomi</taxon>
        <taxon>Actinopterygii</taxon>
        <taxon>Neopterygii</taxon>
        <taxon>Teleostei</taxon>
        <taxon>Neoteleostei</taxon>
        <taxon>Acanthomorphata</taxon>
        <taxon>Eupercaria</taxon>
        <taxon>Perciformes</taxon>
        <taxon>Cottioidei</taxon>
        <taxon>Cottales</taxon>
        <taxon>Liparidae</taxon>
        <taxon>Liparis</taxon>
    </lineage>
</organism>
<gene>
    <name evidence="2" type="ORF">EYF80_067753</name>
</gene>
<feature type="compositionally biased region" description="Basic and acidic residues" evidence="1">
    <location>
        <begin position="16"/>
        <end position="26"/>
    </location>
</feature>